<evidence type="ECO:0000313" key="1">
    <source>
        <dbReference type="EMBL" id="AWV99447.1"/>
    </source>
</evidence>
<protein>
    <submittedName>
        <fullName evidence="1">Uncharacterized protein</fullName>
    </submittedName>
</protein>
<dbReference type="KEGG" id="als:DJ013_15265"/>
<name>A0A2Z4GE99_9BACT</name>
<dbReference type="Proteomes" id="UP000249873">
    <property type="component" value="Chromosome"/>
</dbReference>
<dbReference type="AlphaFoldDB" id="A0A2Z4GE99"/>
<gene>
    <name evidence="1" type="ORF">DJ013_15265</name>
</gene>
<evidence type="ECO:0000313" key="2">
    <source>
        <dbReference type="Proteomes" id="UP000249873"/>
    </source>
</evidence>
<dbReference type="EMBL" id="CP029480">
    <property type="protein sequence ID" value="AWV99447.1"/>
    <property type="molecule type" value="Genomic_DNA"/>
</dbReference>
<keyword evidence="2" id="KW-1185">Reference proteome</keyword>
<organism evidence="1 2">
    <name type="scientific">Arcticibacterium luteifluviistationis</name>
    <dbReference type="NCBI Taxonomy" id="1784714"/>
    <lineage>
        <taxon>Bacteria</taxon>
        <taxon>Pseudomonadati</taxon>
        <taxon>Bacteroidota</taxon>
        <taxon>Cytophagia</taxon>
        <taxon>Cytophagales</taxon>
        <taxon>Leadbetterellaceae</taxon>
        <taxon>Arcticibacterium</taxon>
    </lineage>
</organism>
<sequence length="122" mass="13804">MIVQDQVSGVNRFDTSNNANWTIEQIKIEQILASGELSAPVQMPEVITTGKGKMLVLITSRSYAFDEGFSKIKVSWPDNTSDIFKIHFEDAEIDNRITTIDMNEEPIWPAKNDTRTNSIINK</sequence>
<dbReference type="RefSeq" id="WP_111372816.1">
    <property type="nucleotide sequence ID" value="NZ_CP029480.1"/>
</dbReference>
<reference evidence="1 2" key="1">
    <citation type="submission" date="2018-05" db="EMBL/GenBank/DDBJ databases">
        <title>Complete genome sequence of Arcticibacterium luteifluviistationis SM1504T, a cytophagaceae bacterium isolated from Arctic surface seawater.</title>
        <authorList>
            <person name="Li Y."/>
            <person name="Qin Q.-L."/>
        </authorList>
    </citation>
    <scope>NUCLEOTIDE SEQUENCE [LARGE SCALE GENOMIC DNA]</scope>
    <source>
        <strain evidence="1 2">SM1504</strain>
    </source>
</reference>
<accession>A0A2Z4GE99</accession>
<proteinExistence type="predicted"/>